<proteinExistence type="inferred from homology"/>
<dbReference type="AlphaFoldDB" id="A0A829Q4G2"/>
<dbReference type="EMBL" id="JAOF01000001">
    <property type="protein sequence ID" value="EUA47491.1"/>
    <property type="molecule type" value="Genomic_DNA"/>
</dbReference>
<dbReference type="Proteomes" id="UP000020103">
    <property type="component" value="Unassembled WGS sequence"/>
</dbReference>
<evidence type="ECO:0000256" key="3">
    <source>
        <dbReference type="ARBA" id="ARBA00022741"/>
    </source>
</evidence>
<dbReference type="InterPro" id="IPR003593">
    <property type="entry name" value="AAA+_ATPase"/>
</dbReference>
<dbReference type="Gene3D" id="3.40.50.300">
    <property type="entry name" value="P-loop containing nucleotide triphosphate hydrolases"/>
    <property type="match status" value="2"/>
</dbReference>
<dbReference type="InterPro" id="IPR027417">
    <property type="entry name" value="P-loop_NTPase"/>
</dbReference>
<keyword evidence="2" id="KW-0813">Transport</keyword>
<dbReference type="InterPro" id="IPR017871">
    <property type="entry name" value="ABC_transporter-like_CS"/>
</dbReference>
<dbReference type="GO" id="GO:0005524">
    <property type="term" value="F:ATP binding"/>
    <property type="evidence" value="ECO:0007669"/>
    <property type="project" value="UniProtKB-KW"/>
</dbReference>
<keyword evidence="7" id="KW-0378">Hydrolase</keyword>
<dbReference type="InterPro" id="IPR015856">
    <property type="entry name" value="ABC_transpr_CbiO/EcfA_su"/>
</dbReference>
<dbReference type="GO" id="GO:0042626">
    <property type="term" value="F:ATPase-coupled transmembrane transporter activity"/>
    <property type="evidence" value="ECO:0007669"/>
    <property type="project" value="TreeGrafter"/>
</dbReference>
<dbReference type="PROSITE" id="PS50893">
    <property type="entry name" value="ABC_TRANSPORTER_2"/>
    <property type="match status" value="2"/>
</dbReference>
<organism evidence="7 8">
    <name type="scientific">Mycobacteroides abscessus 21</name>
    <dbReference type="NCBI Taxonomy" id="1299324"/>
    <lineage>
        <taxon>Bacteria</taxon>
        <taxon>Bacillati</taxon>
        <taxon>Actinomycetota</taxon>
        <taxon>Actinomycetes</taxon>
        <taxon>Mycobacteriales</taxon>
        <taxon>Mycobacteriaceae</taxon>
        <taxon>Mycobacteroides</taxon>
        <taxon>Mycobacteroides abscessus</taxon>
    </lineage>
</organism>
<name>A0A829Q4G2_9MYCO</name>
<dbReference type="Pfam" id="PF00005">
    <property type="entry name" value="ABC_tran"/>
    <property type="match status" value="2"/>
</dbReference>
<evidence type="ECO:0000256" key="5">
    <source>
        <dbReference type="SAM" id="Phobius"/>
    </source>
</evidence>
<feature type="transmembrane region" description="Helical" evidence="5">
    <location>
        <begin position="155"/>
        <end position="178"/>
    </location>
</feature>
<protein>
    <submittedName>
        <fullName evidence="7">Heme ABC exporter, ATP-binding protein CcmA</fullName>
        <ecNumber evidence="7">3.6.3.41</ecNumber>
    </submittedName>
</protein>
<comment type="caution">
    <text evidence="7">The sequence shown here is derived from an EMBL/GenBank/DDBJ whole genome shotgun (WGS) entry which is preliminary data.</text>
</comment>
<accession>A0A829Q4G2</accession>
<evidence type="ECO:0000256" key="2">
    <source>
        <dbReference type="ARBA" id="ARBA00022448"/>
    </source>
</evidence>
<keyword evidence="3" id="KW-0547">Nucleotide-binding</keyword>
<dbReference type="SMART" id="SM00382">
    <property type="entry name" value="AAA"/>
    <property type="match status" value="2"/>
</dbReference>
<feature type="transmembrane region" description="Helical" evidence="5">
    <location>
        <begin position="82"/>
        <end position="108"/>
    </location>
</feature>
<evidence type="ECO:0000256" key="1">
    <source>
        <dbReference type="ARBA" id="ARBA00005417"/>
    </source>
</evidence>
<dbReference type="InterPro" id="IPR003439">
    <property type="entry name" value="ABC_transporter-like_ATP-bd"/>
</dbReference>
<feature type="domain" description="ABC transporter" evidence="6">
    <location>
        <begin position="437"/>
        <end position="656"/>
    </location>
</feature>
<feature type="domain" description="ABC transporter" evidence="6">
    <location>
        <begin position="208"/>
        <end position="439"/>
    </location>
</feature>
<dbReference type="GO" id="GO:0016887">
    <property type="term" value="F:ATP hydrolysis activity"/>
    <property type="evidence" value="ECO:0007669"/>
    <property type="project" value="InterPro"/>
</dbReference>
<gene>
    <name evidence="7" type="ORF">I543_2732</name>
</gene>
<comment type="similarity">
    <text evidence="1">Belongs to the ABC transporter superfamily.</text>
</comment>
<feature type="transmembrane region" description="Helical" evidence="5">
    <location>
        <begin position="40"/>
        <end position="62"/>
    </location>
</feature>
<feature type="transmembrane region" description="Helical" evidence="5">
    <location>
        <begin position="115"/>
        <end position="135"/>
    </location>
</feature>
<dbReference type="InterPro" id="IPR050095">
    <property type="entry name" value="ECF_ABC_transporter_ATP-bd"/>
</dbReference>
<dbReference type="SUPFAM" id="SSF52540">
    <property type="entry name" value="P-loop containing nucleoside triphosphate hydrolases"/>
    <property type="match status" value="2"/>
</dbReference>
<dbReference type="PANTHER" id="PTHR43553">
    <property type="entry name" value="HEAVY METAL TRANSPORTER"/>
    <property type="match status" value="1"/>
</dbReference>
<evidence type="ECO:0000313" key="8">
    <source>
        <dbReference type="Proteomes" id="UP000020103"/>
    </source>
</evidence>
<feature type="transmembrane region" description="Helical" evidence="5">
    <location>
        <begin position="6"/>
        <end position="28"/>
    </location>
</feature>
<dbReference type="PROSITE" id="PS00211">
    <property type="entry name" value="ABC_TRANSPORTER_1"/>
    <property type="match status" value="2"/>
</dbReference>
<keyword evidence="5" id="KW-0812">Transmembrane</keyword>
<dbReference type="GO" id="GO:0043190">
    <property type="term" value="C:ATP-binding cassette (ABC) transporter complex"/>
    <property type="evidence" value="ECO:0007669"/>
    <property type="project" value="TreeGrafter"/>
</dbReference>
<keyword evidence="5" id="KW-0472">Membrane</keyword>
<evidence type="ECO:0000256" key="4">
    <source>
        <dbReference type="ARBA" id="ARBA00022840"/>
    </source>
</evidence>
<keyword evidence="4 7" id="KW-0067">ATP-binding</keyword>
<dbReference type="CDD" id="cd03225">
    <property type="entry name" value="ABC_cobalt_CbiO_domain1"/>
    <property type="match status" value="2"/>
</dbReference>
<evidence type="ECO:0000259" key="6">
    <source>
        <dbReference type="PROSITE" id="PS50893"/>
    </source>
</evidence>
<sequence length="659" mass="70119">MAALTATIVVIGTSLPFLGPLRMLALVPMGVVGYRCRLRALATATVSAAAIAFSMGGLRGVMLVWRSVFVGGLTGVVRRHGWGLVVLAILAAAWGAVFAAVAVGALAILSRLRLLLLDMLRVVLEGLFALVAHLPYLQNIEERSPDVVEFVLSHWGWFIGGVVFVMVLVRTFLGWWVLSRILDRLAAIPDVHQLDPLDECAVIAPVPVRLRDVRFRYRPGLSDALAPISLSIDIGEHVALTGPNGSGKSTLMRILAGRAPTGGDIHRPGAVGLGAVGGTAIVMQHPESQVLGTKVADDVVWGLPADHRVDVDGLLDAVGLYEVAEHSTSALSGGQLQRLAIAAALARTPSLLIADEITSMLDQRGRRELLTILSRLAAQRRMSLLHITHSPAEAAAADREIVLSPINHISVDPETSGYPSSVTDAATPRSSSSHMVLELTHVNHQYASATPWAKTALRDISLAVREGEGILICGDNGSGKSTLAWIAAGLTKPTSGQCLLDGQPVTKQVGRVAISFQAARLQLFRSRVNDEIASAAGFSVRDTDRVLRALRSVGLGSDLAQRPVDQLSGGQMRRVALAGLLARSPRVLVLDEPLAGLDTQAQASLLGLLIEIRQRQGLTILVISHDYEGMQALCPRTVHLQSGRLVDDNNRVAVAGGYR</sequence>
<evidence type="ECO:0000313" key="7">
    <source>
        <dbReference type="EMBL" id="EUA47491.1"/>
    </source>
</evidence>
<dbReference type="EC" id="3.6.3.41" evidence="7"/>
<reference evidence="7 8" key="1">
    <citation type="submission" date="2013-12" db="EMBL/GenBank/DDBJ databases">
        <authorList>
            <person name="Madinger N."/>
            <person name="Lenaerts A."/>
            <person name="Ordway D."/>
            <person name="DeGroote M.A."/>
            <person name="Parker T."/>
            <person name="Sizemore C."/>
            <person name="Tallon L.J."/>
            <person name="Sadzewicz L.K."/>
            <person name="Sengamalay N."/>
            <person name="Fraser C.M."/>
            <person name="Hine E."/>
            <person name="Shefchek K.A."/>
            <person name="Das S.P."/>
            <person name="Tettelin H."/>
        </authorList>
    </citation>
    <scope>NUCLEOTIDE SEQUENCE [LARGE SCALE GENOMIC DNA]</scope>
    <source>
        <strain evidence="7 8">21</strain>
    </source>
</reference>
<keyword evidence="5" id="KW-1133">Transmembrane helix</keyword>